<feature type="transmembrane region" description="Helical" evidence="7">
    <location>
        <begin position="20"/>
        <end position="40"/>
    </location>
</feature>
<feature type="transmembrane region" description="Helical" evidence="7">
    <location>
        <begin position="311"/>
        <end position="339"/>
    </location>
</feature>
<evidence type="ECO:0000256" key="4">
    <source>
        <dbReference type="ARBA" id="ARBA00022692"/>
    </source>
</evidence>
<sequence length="394" mass="43552">MRFPFKIAVRFLMSNKLQTFFIILGIAIGVSVQVFIGTLIDGLQKSLIDKTINNSPQITVSSTTDDSTIEDFEKKIIQIRESDSRVKNVSPSIQGPAFIKNDKKSYPIVMRGFNLEESDKIYNIRSRIYEGNWIFQREVDGLRKKALIGRELNEDLKKKPGDTIKITTPNGKTEEFIISGFYDLGVSSINKSWIISDLKTVQDVFGFDNKITLIEAQIQGDSIFKADIISHNIEYNLDNKDVKVENWQQQNKQLLSGLSGQSTSSYMIQFFVIVSVVLAIASILAITVIQKSKEIGILKAMGIKNGPASRIFLFQGLLLGILGAILGVVFGVSLTVMFTKFAVNSDGTPIVTLYLNPNFLILSAFLAIAASSVAALIPAKKSAKLNPIEVIKNG</sequence>
<evidence type="ECO:0000259" key="9">
    <source>
        <dbReference type="Pfam" id="PF12704"/>
    </source>
</evidence>
<dbReference type="GO" id="GO:0044874">
    <property type="term" value="P:lipoprotein localization to outer membrane"/>
    <property type="evidence" value="ECO:0007669"/>
    <property type="project" value="TreeGrafter"/>
</dbReference>
<name>A0A1V4IN96_9CLOT</name>
<evidence type="ECO:0000256" key="6">
    <source>
        <dbReference type="ARBA" id="ARBA00023136"/>
    </source>
</evidence>
<organism evidence="10 11">
    <name type="scientific">Clostridium chromiireducens</name>
    <dbReference type="NCBI Taxonomy" id="225345"/>
    <lineage>
        <taxon>Bacteria</taxon>
        <taxon>Bacillati</taxon>
        <taxon>Bacillota</taxon>
        <taxon>Clostridia</taxon>
        <taxon>Eubacteriales</taxon>
        <taxon>Clostridiaceae</taxon>
        <taxon>Clostridium</taxon>
    </lineage>
</organism>
<feature type="transmembrane region" description="Helical" evidence="7">
    <location>
        <begin position="266"/>
        <end position="290"/>
    </location>
</feature>
<accession>A0A1V4IN96</accession>
<keyword evidence="5 7" id="KW-1133">Transmembrane helix</keyword>
<evidence type="ECO:0000313" key="10">
    <source>
        <dbReference type="EMBL" id="OPJ61363.1"/>
    </source>
</evidence>
<dbReference type="InterPro" id="IPR025857">
    <property type="entry name" value="MacB_PCD"/>
</dbReference>
<evidence type="ECO:0000313" key="11">
    <source>
        <dbReference type="Proteomes" id="UP000191056"/>
    </source>
</evidence>
<evidence type="ECO:0000256" key="7">
    <source>
        <dbReference type="SAM" id="Phobius"/>
    </source>
</evidence>
<dbReference type="InterPro" id="IPR003838">
    <property type="entry name" value="ABC3_permease_C"/>
</dbReference>
<evidence type="ECO:0000256" key="2">
    <source>
        <dbReference type="ARBA" id="ARBA00005236"/>
    </source>
</evidence>
<dbReference type="InterPro" id="IPR051447">
    <property type="entry name" value="Lipoprotein-release_system"/>
</dbReference>
<dbReference type="GO" id="GO:0098797">
    <property type="term" value="C:plasma membrane protein complex"/>
    <property type="evidence" value="ECO:0007669"/>
    <property type="project" value="TreeGrafter"/>
</dbReference>
<dbReference type="RefSeq" id="WP_079440139.1">
    <property type="nucleotide sequence ID" value="NZ_MZGT01000031.1"/>
</dbReference>
<keyword evidence="4 7" id="KW-0812">Transmembrane</keyword>
<evidence type="ECO:0000256" key="3">
    <source>
        <dbReference type="ARBA" id="ARBA00022475"/>
    </source>
</evidence>
<dbReference type="AlphaFoldDB" id="A0A1V4IN96"/>
<protein>
    <submittedName>
        <fullName evidence="10">Lipoprotein-releasing system transmembrane protein LolE</fullName>
    </submittedName>
</protein>
<comment type="similarity">
    <text evidence="2">Belongs to the ABC-4 integral membrane protein family. LolC/E subfamily.</text>
</comment>
<keyword evidence="6 7" id="KW-0472">Membrane</keyword>
<dbReference type="PANTHER" id="PTHR30489">
    <property type="entry name" value="LIPOPROTEIN-RELEASING SYSTEM TRANSMEMBRANE PROTEIN LOLE"/>
    <property type="match status" value="1"/>
</dbReference>
<feature type="domain" description="ABC3 transporter permease C-terminal" evidence="8">
    <location>
        <begin position="268"/>
        <end position="387"/>
    </location>
</feature>
<feature type="domain" description="MacB-like periplasmic core" evidence="9">
    <location>
        <begin position="19"/>
        <end position="208"/>
    </location>
</feature>
<dbReference type="Proteomes" id="UP000191056">
    <property type="component" value="Unassembled WGS sequence"/>
</dbReference>
<comment type="caution">
    <text evidence="10">The sequence shown here is derived from an EMBL/GenBank/DDBJ whole genome shotgun (WGS) entry which is preliminary data.</text>
</comment>
<dbReference type="Pfam" id="PF12704">
    <property type="entry name" value="MacB_PCD"/>
    <property type="match status" value="1"/>
</dbReference>
<comment type="subcellular location">
    <subcellularLocation>
        <location evidence="1">Cell membrane</location>
        <topology evidence="1">Multi-pass membrane protein</topology>
    </subcellularLocation>
</comment>
<dbReference type="Pfam" id="PF02687">
    <property type="entry name" value="FtsX"/>
    <property type="match status" value="1"/>
</dbReference>
<dbReference type="PANTHER" id="PTHR30489:SF0">
    <property type="entry name" value="LIPOPROTEIN-RELEASING SYSTEM TRANSMEMBRANE PROTEIN LOLE"/>
    <property type="match status" value="1"/>
</dbReference>
<proteinExistence type="inferred from homology"/>
<keyword evidence="11" id="KW-1185">Reference proteome</keyword>
<feature type="transmembrane region" description="Helical" evidence="7">
    <location>
        <begin position="359"/>
        <end position="377"/>
    </location>
</feature>
<evidence type="ECO:0000259" key="8">
    <source>
        <dbReference type="Pfam" id="PF02687"/>
    </source>
</evidence>
<dbReference type="OrthoDB" id="9770036at2"/>
<keyword evidence="3" id="KW-1003">Cell membrane</keyword>
<dbReference type="STRING" id="225345.CLCHR_25230"/>
<reference evidence="10 11" key="1">
    <citation type="submission" date="2017-03" db="EMBL/GenBank/DDBJ databases">
        <title>Genome sequence of Clostridium chromiireducens DSM 23318.</title>
        <authorList>
            <person name="Poehlein A."/>
            <person name="Daniel R."/>
        </authorList>
    </citation>
    <scope>NUCLEOTIDE SEQUENCE [LARGE SCALE GENOMIC DNA]</scope>
    <source>
        <strain evidence="10 11">DSM 23318</strain>
    </source>
</reference>
<evidence type="ECO:0000256" key="5">
    <source>
        <dbReference type="ARBA" id="ARBA00022989"/>
    </source>
</evidence>
<evidence type="ECO:0000256" key="1">
    <source>
        <dbReference type="ARBA" id="ARBA00004651"/>
    </source>
</evidence>
<keyword evidence="10" id="KW-0449">Lipoprotein</keyword>
<gene>
    <name evidence="10" type="primary">lolE</name>
    <name evidence="10" type="ORF">CLCHR_25230</name>
</gene>
<dbReference type="EMBL" id="MZGT01000031">
    <property type="protein sequence ID" value="OPJ61363.1"/>
    <property type="molecule type" value="Genomic_DNA"/>
</dbReference>